<dbReference type="PROSITE" id="PS50005">
    <property type="entry name" value="TPR"/>
    <property type="match status" value="1"/>
</dbReference>
<protein>
    <submittedName>
        <fullName evidence="2">Tetratricopeptide repeat protein</fullName>
    </submittedName>
</protein>
<proteinExistence type="predicted"/>
<accession>A0A2N6UEZ5</accession>
<dbReference type="SUPFAM" id="SSF48452">
    <property type="entry name" value="TPR-like"/>
    <property type="match status" value="3"/>
</dbReference>
<reference evidence="2 3" key="1">
    <citation type="submission" date="2017-09" db="EMBL/GenBank/DDBJ databases">
        <title>Bacterial strain isolated from the female urinary microbiota.</title>
        <authorList>
            <person name="Thomas-White K."/>
            <person name="Kumar N."/>
            <person name="Forster S."/>
            <person name="Putonti C."/>
            <person name="Lawley T."/>
            <person name="Wolfe A.J."/>
        </authorList>
    </citation>
    <scope>NUCLEOTIDE SEQUENCE [LARGE SCALE GENOMIC DNA]</scope>
    <source>
        <strain evidence="2 3">UMB0240</strain>
    </source>
</reference>
<keyword evidence="3" id="KW-1185">Reference proteome</keyword>
<dbReference type="OrthoDB" id="2080803at2"/>
<comment type="caution">
    <text evidence="2">The sequence shown here is derived from an EMBL/GenBank/DDBJ whole genome shotgun (WGS) entry which is preliminary data.</text>
</comment>
<dbReference type="InterPro" id="IPR019734">
    <property type="entry name" value="TPR_rpt"/>
</dbReference>
<dbReference type="Gene3D" id="1.25.40.10">
    <property type="entry name" value="Tetratricopeptide repeat domain"/>
    <property type="match status" value="2"/>
</dbReference>
<dbReference type="InterPro" id="IPR015374">
    <property type="entry name" value="ChAPs"/>
</dbReference>
<dbReference type="AlphaFoldDB" id="A0A2N6UEZ5"/>
<keyword evidence="1" id="KW-0802">TPR repeat</keyword>
<evidence type="ECO:0000313" key="3">
    <source>
        <dbReference type="Proteomes" id="UP000235701"/>
    </source>
</evidence>
<dbReference type="PANTHER" id="PTHR12558:SF13">
    <property type="entry name" value="CELL DIVISION CYCLE PROTEIN 27 HOMOLOG"/>
    <property type="match status" value="1"/>
</dbReference>
<dbReference type="Pfam" id="PF09295">
    <property type="entry name" value="ChAPs"/>
    <property type="match status" value="1"/>
</dbReference>
<gene>
    <name evidence="2" type="ORF">CJ191_02885</name>
</gene>
<sequence length="434" mass="50353">MDLLDQLVNEFITYIQQNNIEKANKVFEKMLDQLENEDAQVLAQTGYSLAQLGFVDYANEIYTVGEKRFPEEDSWILLKGELALDNGQVEESIDELLKIVPESPLYVDALLLQADAYQMYNLPEVALVKLNEARELAPNQPVILYGIAELRFQQGEFQQALPLYERLLQSEETPESLLETIEAHFAYAKAATGNFEEAIELIEATPENDRTDEQQEQLAFYYAETENFEKANTILENLYEDDKLSDGLLVVYAQVKNAFHDHDGALELMNKAIQINPYEARLYFLKAEFAQQTGNRETAREALEFALDIDPDYSQALVLLLQLFIDDEDYGTARALIQDMDEKGIEFDRYVWMKAKVFQELEEFDFARQSYTDAYAQLKEDYSFLQDYFVFLREAGDWRQIQAVFEGQADLAQRPEFQDVYESLQDWLAENEEY</sequence>
<dbReference type="EMBL" id="PNHQ01000005">
    <property type="protein sequence ID" value="PMC80104.1"/>
    <property type="molecule type" value="Genomic_DNA"/>
</dbReference>
<dbReference type="Proteomes" id="UP000235701">
    <property type="component" value="Unassembled WGS sequence"/>
</dbReference>
<dbReference type="SMART" id="SM00028">
    <property type="entry name" value="TPR"/>
    <property type="match status" value="3"/>
</dbReference>
<dbReference type="PANTHER" id="PTHR12558">
    <property type="entry name" value="CELL DIVISION CYCLE 16,23,27"/>
    <property type="match status" value="1"/>
</dbReference>
<organism evidence="2 3">
    <name type="scientific">Aerococcus viridans</name>
    <dbReference type="NCBI Taxonomy" id="1377"/>
    <lineage>
        <taxon>Bacteria</taxon>
        <taxon>Bacillati</taxon>
        <taxon>Bacillota</taxon>
        <taxon>Bacilli</taxon>
        <taxon>Lactobacillales</taxon>
        <taxon>Aerococcaceae</taxon>
        <taxon>Aerococcus</taxon>
    </lineage>
</organism>
<name>A0A2N6UEZ5_9LACT</name>
<feature type="repeat" description="TPR" evidence="1">
    <location>
        <begin position="280"/>
        <end position="313"/>
    </location>
</feature>
<dbReference type="InterPro" id="IPR011990">
    <property type="entry name" value="TPR-like_helical_dom_sf"/>
</dbReference>
<evidence type="ECO:0000256" key="1">
    <source>
        <dbReference type="PROSITE-ProRule" id="PRU00339"/>
    </source>
</evidence>
<evidence type="ECO:0000313" key="2">
    <source>
        <dbReference type="EMBL" id="PMC80104.1"/>
    </source>
</evidence>
<dbReference type="Pfam" id="PF13432">
    <property type="entry name" value="TPR_16"/>
    <property type="match status" value="1"/>
</dbReference>